<reference evidence="3" key="2">
    <citation type="submission" date="2020-11" db="EMBL/GenBank/DDBJ databases">
        <authorList>
            <consortium name="DOE Joint Genome Institute"/>
            <person name="Kuo A."/>
            <person name="Miyauchi S."/>
            <person name="Kiss E."/>
            <person name="Drula E."/>
            <person name="Kohler A."/>
            <person name="Sanchez-Garcia M."/>
            <person name="Andreopoulos B."/>
            <person name="Barry K.W."/>
            <person name="Bonito G."/>
            <person name="Buee M."/>
            <person name="Carver A."/>
            <person name="Chen C."/>
            <person name="Cichocki N."/>
            <person name="Clum A."/>
            <person name="Culley D."/>
            <person name="Crous P.W."/>
            <person name="Fauchery L."/>
            <person name="Girlanda M."/>
            <person name="Hayes R."/>
            <person name="Keri Z."/>
            <person name="Labutti K."/>
            <person name="Lipzen A."/>
            <person name="Lombard V."/>
            <person name="Magnuson J."/>
            <person name="Maillard F."/>
            <person name="Morin E."/>
            <person name="Murat C."/>
            <person name="Nolan M."/>
            <person name="Ohm R."/>
            <person name="Pangilinan J."/>
            <person name="Pereira M."/>
            <person name="Perotto S."/>
            <person name="Peter M."/>
            <person name="Riley R."/>
            <person name="Sitrit Y."/>
            <person name="Stielow B."/>
            <person name="Szollosi G."/>
            <person name="Zifcakova L."/>
            <person name="Stursova M."/>
            <person name="Spatafora J.W."/>
            <person name="Tedersoo L."/>
            <person name="Vaario L.-M."/>
            <person name="Yamada A."/>
            <person name="Yan M."/>
            <person name="Wang P."/>
            <person name="Xu J."/>
            <person name="Bruns T."/>
            <person name="Baldrian P."/>
            <person name="Vilgalys R."/>
            <person name="Henrissat B."/>
            <person name="Grigoriev I.V."/>
            <person name="Hibbett D."/>
            <person name="Nagy L.G."/>
            <person name="Martin F.M."/>
        </authorList>
    </citation>
    <scope>NUCLEOTIDE SEQUENCE</scope>
    <source>
        <strain evidence="3">UH-Tt-Lm1</strain>
    </source>
</reference>
<accession>A0A9P6HK10</accession>
<feature type="region of interest" description="Disordered" evidence="2">
    <location>
        <begin position="1"/>
        <end position="45"/>
    </location>
</feature>
<keyword evidence="4" id="KW-1185">Reference proteome</keyword>
<keyword evidence="1" id="KW-0175">Coiled coil</keyword>
<feature type="coiled-coil region" evidence="1">
    <location>
        <begin position="56"/>
        <end position="135"/>
    </location>
</feature>
<comment type="caution">
    <text evidence="3">The sequence shown here is derived from an EMBL/GenBank/DDBJ whole genome shotgun (WGS) entry which is preliminary data.</text>
</comment>
<evidence type="ECO:0000313" key="3">
    <source>
        <dbReference type="EMBL" id="KAF9788469.1"/>
    </source>
</evidence>
<dbReference type="OrthoDB" id="3052721at2759"/>
<dbReference type="EMBL" id="WIUZ02000004">
    <property type="protein sequence ID" value="KAF9788469.1"/>
    <property type="molecule type" value="Genomic_DNA"/>
</dbReference>
<evidence type="ECO:0000256" key="1">
    <source>
        <dbReference type="SAM" id="Coils"/>
    </source>
</evidence>
<feature type="compositionally biased region" description="Basic residues" evidence="2">
    <location>
        <begin position="1"/>
        <end position="14"/>
    </location>
</feature>
<feature type="compositionally biased region" description="Acidic residues" evidence="2">
    <location>
        <begin position="973"/>
        <end position="983"/>
    </location>
</feature>
<evidence type="ECO:0000256" key="2">
    <source>
        <dbReference type="SAM" id="MobiDB-lite"/>
    </source>
</evidence>
<name>A0A9P6HK10_9AGAM</name>
<feature type="compositionally biased region" description="Basic and acidic residues" evidence="2">
    <location>
        <begin position="807"/>
        <end position="830"/>
    </location>
</feature>
<feature type="region of interest" description="Disordered" evidence="2">
    <location>
        <begin position="966"/>
        <end position="1029"/>
    </location>
</feature>
<feature type="compositionally biased region" description="Basic and acidic residues" evidence="2">
    <location>
        <begin position="788"/>
        <end position="799"/>
    </location>
</feature>
<reference evidence="3" key="1">
    <citation type="journal article" date="2020" name="Nat. Commun.">
        <title>Large-scale genome sequencing of mycorrhizal fungi provides insights into the early evolution of symbiotic traits.</title>
        <authorList>
            <person name="Miyauchi S."/>
            <person name="Kiss E."/>
            <person name="Kuo A."/>
            <person name="Drula E."/>
            <person name="Kohler A."/>
            <person name="Sanchez-Garcia M."/>
            <person name="Morin E."/>
            <person name="Andreopoulos B."/>
            <person name="Barry K.W."/>
            <person name="Bonito G."/>
            <person name="Buee M."/>
            <person name="Carver A."/>
            <person name="Chen C."/>
            <person name="Cichocki N."/>
            <person name="Clum A."/>
            <person name="Culley D."/>
            <person name="Crous P.W."/>
            <person name="Fauchery L."/>
            <person name="Girlanda M."/>
            <person name="Hayes R.D."/>
            <person name="Keri Z."/>
            <person name="LaButti K."/>
            <person name="Lipzen A."/>
            <person name="Lombard V."/>
            <person name="Magnuson J."/>
            <person name="Maillard F."/>
            <person name="Murat C."/>
            <person name="Nolan M."/>
            <person name="Ohm R.A."/>
            <person name="Pangilinan J."/>
            <person name="Pereira M.F."/>
            <person name="Perotto S."/>
            <person name="Peter M."/>
            <person name="Pfister S."/>
            <person name="Riley R."/>
            <person name="Sitrit Y."/>
            <person name="Stielow J.B."/>
            <person name="Szollosi G."/>
            <person name="Zifcakova L."/>
            <person name="Stursova M."/>
            <person name="Spatafora J.W."/>
            <person name="Tedersoo L."/>
            <person name="Vaario L.M."/>
            <person name="Yamada A."/>
            <person name="Yan M."/>
            <person name="Wang P."/>
            <person name="Xu J."/>
            <person name="Bruns T."/>
            <person name="Baldrian P."/>
            <person name="Vilgalys R."/>
            <person name="Dunand C."/>
            <person name="Henrissat B."/>
            <person name="Grigoriev I.V."/>
            <person name="Hibbett D."/>
            <person name="Nagy L.G."/>
            <person name="Martin F.M."/>
        </authorList>
    </citation>
    <scope>NUCLEOTIDE SEQUENCE</scope>
    <source>
        <strain evidence="3">UH-Tt-Lm1</strain>
    </source>
</reference>
<protein>
    <submittedName>
        <fullName evidence="3">Uncharacterized protein</fullName>
    </submittedName>
</protein>
<dbReference type="Proteomes" id="UP000736335">
    <property type="component" value="Unassembled WGS sequence"/>
</dbReference>
<evidence type="ECO:0000313" key="4">
    <source>
        <dbReference type="Proteomes" id="UP000736335"/>
    </source>
</evidence>
<gene>
    <name evidence="3" type="ORF">BJ322DRAFT_1048946</name>
</gene>
<proteinExistence type="predicted"/>
<sequence length="1321" mass="149301">MPLKGHQRTRKQKAHVAEMGKQRWLPKSHPDEAEGTSPEAEDIIPEIIVPRDRRLFSKAEKRFRRERDENRRFRRNSMRREQHLHEKVKRLEEESQAQFEEGVKEGVRVTREGEVEGLQGKVRDLKKDLARHNARDRREPSRVDHAVRKALTSDGDPDPNLPIVRYVKDRRGIVRDWARKAILTLVNVGVPISKTWIVTKTNADALGIVIIGRWSTRTSGRVVREGGIAAGLMITGYVLTCISMTISGDGTTHKNIEFSSRHATIISSDNTPPKDIFLGVIPEVNHTTSTQFEGWKHTVQDLCGTYNKSPIGNAAPADPTRIWEKLRGYLSDHAADQKKLSGMLEHFRRDCDRELRGEAAMLSGEYREEWEQVFKEKGKEMIDELGGPELYNTLSLGEQLQFAKRLIHEAQICLGERVYQRLPPDEKAAIDYWVWSGCAMHKDLNAMKGGVNRMASWWKEHGDGTAPVALMNKFKAIAADSGSLPEESLAATGDRGGAKLTGLLGALVKHRETKKGHQERFRAFSMKFLDTSQPIQFPDTSNNRYQSHGFAATEILHHRDLYLSFLHEVADSKSLRGELNHLERNVLAGLNDPPTLSELSVMSLYSQAISIPFIQHIRAPNDLPLNGLDLGTDYDLIKSHMEAVIKEPNLLIGQATSHEIGTLYGHPWDNEAVIEFIQANRSSLPNLRDILVAFFQGALETWQSFTRDICGEAKVTGATPEQRRLAFRHPANDLNEGALGLLRREYRAFPKITFSMVNMKLMSRLNPGTVDYMGNLSPDGKRFLRGQAREQDERKEHRGFLLSQAEEDSRNAKEKRAASDRRKKRVDDRQARLNNFEPILSIKELKKMTVDGDKAARIKEQLSWHKHVGKDVNIPTGFHAFRKPKAWVAMIQAVRRSLRGEAHLKAKEPEAIDEDVDPFAGIETASSSDAEQCNDDDGFATFHSRDERLLADLALFDDVCLDSAASSENETTGIEDGDTDSEVEGTYLSDKGMDPKEVEDEGPTDPSHWFSDGAGLGIIPPMPTQQTENQQPQHLAGCKWTSENWSCSYDAVFMSLWAIYKQSSPGWREGWVEYSPNWNGPLSNNFDHLILLAHTPVSPESQTEWFCRYRDRFRDQLSCADLGSFPRLGPVPASASRILQLTFGRSDGPYVEQDLICSRCGALTKAKIDTRFLMGGLGRGSRRNPASLHTVWEEFLRRYQTKPSPGQAGWCCRGQKRVERLRMPDVPWIWFEREKTSPVGPSPTITFGSSPQQLTYSLRAIIYAGGNHFTVRFREGSSGWWKHDGQLMSGVPQPDNIQSEAELLTNNERFACISIYRRDDL</sequence>
<organism evidence="3 4">
    <name type="scientific">Thelephora terrestris</name>
    <dbReference type="NCBI Taxonomy" id="56493"/>
    <lineage>
        <taxon>Eukaryota</taxon>
        <taxon>Fungi</taxon>
        <taxon>Dikarya</taxon>
        <taxon>Basidiomycota</taxon>
        <taxon>Agaricomycotina</taxon>
        <taxon>Agaricomycetes</taxon>
        <taxon>Thelephorales</taxon>
        <taxon>Thelephoraceae</taxon>
        <taxon>Thelephora</taxon>
    </lineage>
</organism>
<feature type="region of interest" description="Disordered" evidence="2">
    <location>
        <begin position="788"/>
        <end position="830"/>
    </location>
</feature>